<dbReference type="Pfam" id="PF18348">
    <property type="entry name" value="SH3_16"/>
    <property type="match status" value="1"/>
</dbReference>
<dbReference type="PANTHER" id="PTHR47053:SF3">
    <property type="entry name" value="GAMMA-D-GLUTAMYL-L-LYSINE DIPEPTIDYL-PEPTIDASE"/>
    <property type="match status" value="1"/>
</dbReference>
<dbReference type="InterPro" id="IPR041382">
    <property type="entry name" value="SH3_16"/>
</dbReference>
<dbReference type="PROSITE" id="PS51935">
    <property type="entry name" value="NLPC_P60"/>
    <property type="match status" value="1"/>
</dbReference>
<proteinExistence type="inferred from homology"/>
<dbReference type="OrthoDB" id="9813368at2"/>
<dbReference type="InterPro" id="IPR038765">
    <property type="entry name" value="Papain-like_cys_pep_sf"/>
</dbReference>
<dbReference type="InterPro" id="IPR057812">
    <property type="entry name" value="SH3_YKFC_2nd"/>
</dbReference>
<dbReference type="PANTHER" id="PTHR47053">
    <property type="entry name" value="MUREIN DD-ENDOPEPTIDASE MEPH-RELATED"/>
    <property type="match status" value="1"/>
</dbReference>
<dbReference type="SUPFAM" id="SSF54001">
    <property type="entry name" value="Cysteine proteinases"/>
    <property type="match status" value="1"/>
</dbReference>
<dbReference type="InterPro" id="IPR051202">
    <property type="entry name" value="Peptidase_C40"/>
</dbReference>
<evidence type="ECO:0000313" key="7">
    <source>
        <dbReference type="Proteomes" id="UP000186795"/>
    </source>
</evidence>
<dbReference type="Pfam" id="PF00877">
    <property type="entry name" value="NLPC_P60"/>
    <property type="match status" value="1"/>
</dbReference>
<protein>
    <submittedName>
        <fullName evidence="6">Cell wall-associated hydrolase, NlpC family</fullName>
    </submittedName>
</protein>
<dbReference type="GO" id="GO:0006508">
    <property type="term" value="P:proteolysis"/>
    <property type="evidence" value="ECO:0007669"/>
    <property type="project" value="UniProtKB-KW"/>
</dbReference>
<dbReference type="Gene3D" id="3.90.1720.10">
    <property type="entry name" value="endopeptidase domain like (from Nostoc punctiforme)"/>
    <property type="match status" value="1"/>
</dbReference>
<dbReference type="RefSeq" id="WP_009709352.1">
    <property type="nucleotide sequence ID" value="NZ_CP048103.1"/>
</dbReference>
<evidence type="ECO:0000256" key="4">
    <source>
        <dbReference type="ARBA" id="ARBA00022807"/>
    </source>
</evidence>
<comment type="similarity">
    <text evidence="1">Belongs to the peptidase C40 family.</text>
</comment>
<evidence type="ECO:0000256" key="2">
    <source>
        <dbReference type="ARBA" id="ARBA00022670"/>
    </source>
</evidence>
<evidence type="ECO:0000313" key="6">
    <source>
        <dbReference type="EMBL" id="SIT13681.1"/>
    </source>
</evidence>
<dbReference type="AlphaFoldDB" id="A0A1N7PSU6"/>
<dbReference type="EMBL" id="FTOD01000014">
    <property type="protein sequence ID" value="SIT13681.1"/>
    <property type="molecule type" value="Genomic_DNA"/>
</dbReference>
<organism evidence="6 7">
    <name type="scientific">Kroppenstedtia eburnea</name>
    <dbReference type="NCBI Taxonomy" id="714067"/>
    <lineage>
        <taxon>Bacteria</taxon>
        <taxon>Bacillati</taxon>
        <taxon>Bacillota</taxon>
        <taxon>Bacilli</taxon>
        <taxon>Bacillales</taxon>
        <taxon>Thermoactinomycetaceae</taxon>
        <taxon>Kroppenstedtia</taxon>
    </lineage>
</organism>
<dbReference type="Proteomes" id="UP000186795">
    <property type="component" value="Unassembled WGS sequence"/>
</dbReference>
<keyword evidence="2" id="KW-0645">Protease</keyword>
<gene>
    <name evidence="6" type="ORF">SAMN05421790_11458</name>
</gene>
<evidence type="ECO:0000256" key="1">
    <source>
        <dbReference type="ARBA" id="ARBA00007074"/>
    </source>
</evidence>
<keyword evidence="7" id="KW-1185">Reference proteome</keyword>
<keyword evidence="4" id="KW-0788">Thiol protease</keyword>
<feature type="domain" description="NlpC/P60" evidence="5">
    <location>
        <begin position="173"/>
        <end position="303"/>
    </location>
</feature>
<sequence length="303" mass="34099">MNIRYVRDTFANLWLDPGKVREVDRPSLHCPMDRETWLAMGTENRLDLVGRLESQVLYGAPVQVMEEREGWVRVCVPGQFTPKDSGGYPGWIPASQLTFDREYHQAWETSPFAWVTADRSRLLLDSGEEVELSFMTRLPQVGERDGDVIVRTPGGETGRIPAEEVTVARQLPVTGVEARIRTAERFLGLPYLWAGMSSFGFDCSGFMYRIFEANGIAIPRDADPQARYGQRVSKEELAPGDLLFFAHEEGKGAIHHVGMYIGDGSFIHSPNTPNPVKINRLTDEPYHSELCWGARYQGGESFT</sequence>
<evidence type="ECO:0000259" key="5">
    <source>
        <dbReference type="PROSITE" id="PS51935"/>
    </source>
</evidence>
<dbReference type="GO" id="GO:0008234">
    <property type="term" value="F:cysteine-type peptidase activity"/>
    <property type="evidence" value="ECO:0007669"/>
    <property type="project" value="UniProtKB-KW"/>
</dbReference>
<keyword evidence="3 6" id="KW-0378">Hydrolase</keyword>
<dbReference type="Gene3D" id="2.30.30.40">
    <property type="entry name" value="SH3 Domains"/>
    <property type="match status" value="2"/>
</dbReference>
<name>A0A1N7PSU6_9BACL</name>
<accession>A0A1N7PSU6</accession>
<evidence type="ECO:0000256" key="3">
    <source>
        <dbReference type="ARBA" id="ARBA00022801"/>
    </source>
</evidence>
<dbReference type="Pfam" id="PF23795">
    <property type="entry name" value="SH3_YKFC_2nd"/>
    <property type="match status" value="1"/>
</dbReference>
<reference evidence="7" key="1">
    <citation type="submission" date="2017-01" db="EMBL/GenBank/DDBJ databases">
        <authorList>
            <person name="Varghese N."/>
            <person name="Submissions S."/>
        </authorList>
    </citation>
    <scope>NUCLEOTIDE SEQUENCE [LARGE SCALE GENOMIC DNA]</scope>
    <source>
        <strain evidence="7">DSM 45196</strain>
    </source>
</reference>
<dbReference type="InterPro" id="IPR000064">
    <property type="entry name" value="NLP_P60_dom"/>
</dbReference>